<keyword evidence="1" id="KW-0067">ATP-binding</keyword>
<keyword evidence="1" id="KW-0347">Helicase</keyword>
<proteinExistence type="predicted"/>
<protein>
    <submittedName>
        <fullName evidence="1">ATP-dependent DNA helicase PIF1</fullName>
    </submittedName>
</protein>
<keyword evidence="1" id="KW-0547">Nucleotide-binding</keyword>
<evidence type="ECO:0000313" key="1">
    <source>
        <dbReference type="EMBL" id="MCI11176.1"/>
    </source>
</evidence>
<sequence length="147" mass="17617">MQLWRSSDKNDTSKPVDEIKQYYDCRYVSPCEAVWRILAFDIHQKWPPVLKLTFHLADEQSILFEECDDIGSVVMRNEDRNTMFLAWFDANRQYPEGRDLTYVEFPSKFVYHKDQRMWKPRQQGQQVGRLQYIPPGVGGMWCPEFTR</sequence>
<keyword evidence="2" id="KW-1185">Reference proteome</keyword>
<reference evidence="1 2" key="1">
    <citation type="journal article" date="2018" name="Front. Plant Sci.">
        <title>Red Clover (Trifolium pratense) and Zigzag Clover (T. medium) - A Picture of Genomic Similarities and Differences.</title>
        <authorList>
            <person name="Dluhosova J."/>
            <person name="Istvanek J."/>
            <person name="Nedelnik J."/>
            <person name="Repkova J."/>
        </authorList>
    </citation>
    <scope>NUCLEOTIDE SEQUENCE [LARGE SCALE GENOMIC DNA]</scope>
    <source>
        <strain evidence="2">cv. 10/8</strain>
        <tissue evidence="1">Leaf</tissue>
    </source>
</reference>
<dbReference type="AlphaFoldDB" id="A0A392PIP2"/>
<name>A0A392PIP2_9FABA</name>
<accession>A0A392PIP2</accession>
<evidence type="ECO:0000313" key="2">
    <source>
        <dbReference type="Proteomes" id="UP000265520"/>
    </source>
</evidence>
<dbReference type="GO" id="GO:0004386">
    <property type="term" value="F:helicase activity"/>
    <property type="evidence" value="ECO:0007669"/>
    <property type="project" value="UniProtKB-KW"/>
</dbReference>
<keyword evidence="1" id="KW-0378">Hydrolase</keyword>
<dbReference type="EMBL" id="LXQA010079146">
    <property type="protein sequence ID" value="MCI11176.1"/>
    <property type="molecule type" value="Genomic_DNA"/>
</dbReference>
<dbReference type="Proteomes" id="UP000265520">
    <property type="component" value="Unassembled WGS sequence"/>
</dbReference>
<comment type="caution">
    <text evidence="1">The sequence shown here is derived from an EMBL/GenBank/DDBJ whole genome shotgun (WGS) entry which is preliminary data.</text>
</comment>
<organism evidence="1 2">
    <name type="scientific">Trifolium medium</name>
    <dbReference type="NCBI Taxonomy" id="97028"/>
    <lineage>
        <taxon>Eukaryota</taxon>
        <taxon>Viridiplantae</taxon>
        <taxon>Streptophyta</taxon>
        <taxon>Embryophyta</taxon>
        <taxon>Tracheophyta</taxon>
        <taxon>Spermatophyta</taxon>
        <taxon>Magnoliopsida</taxon>
        <taxon>eudicotyledons</taxon>
        <taxon>Gunneridae</taxon>
        <taxon>Pentapetalae</taxon>
        <taxon>rosids</taxon>
        <taxon>fabids</taxon>
        <taxon>Fabales</taxon>
        <taxon>Fabaceae</taxon>
        <taxon>Papilionoideae</taxon>
        <taxon>50 kb inversion clade</taxon>
        <taxon>NPAAA clade</taxon>
        <taxon>Hologalegina</taxon>
        <taxon>IRL clade</taxon>
        <taxon>Trifolieae</taxon>
        <taxon>Trifolium</taxon>
    </lineage>
</organism>